<dbReference type="AlphaFoldDB" id="A0ABD3ESW1"/>
<proteinExistence type="predicted"/>
<evidence type="ECO:0000313" key="2">
    <source>
        <dbReference type="EMBL" id="KAL3657572.1"/>
    </source>
</evidence>
<reference evidence="2 3" key="1">
    <citation type="submission" date="2024-09" db="EMBL/GenBank/DDBJ databases">
        <title>Genome sequencing and assembly of Phytophthora oleae, isolate VK10A, causative agent of rot of olive drupes.</title>
        <authorList>
            <person name="Conti Taguali S."/>
            <person name="Riolo M."/>
            <person name="La Spada F."/>
            <person name="Cacciola S.O."/>
            <person name="Dionisio G."/>
        </authorList>
    </citation>
    <scope>NUCLEOTIDE SEQUENCE [LARGE SCALE GENOMIC DNA]</scope>
    <source>
        <strain evidence="2 3">VK10A</strain>
    </source>
</reference>
<dbReference type="Proteomes" id="UP001632037">
    <property type="component" value="Unassembled WGS sequence"/>
</dbReference>
<dbReference type="EMBL" id="JBIMZQ010000063">
    <property type="protein sequence ID" value="KAL3657572.1"/>
    <property type="molecule type" value="Genomic_DNA"/>
</dbReference>
<evidence type="ECO:0000313" key="3">
    <source>
        <dbReference type="Proteomes" id="UP001632037"/>
    </source>
</evidence>
<feature type="compositionally biased region" description="Basic and acidic residues" evidence="1">
    <location>
        <begin position="1"/>
        <end position="16"/>
    </location>
</feature>
<gene>
    <name evidence="2" type="ORF">V7S43_017539</name>
</gene>
<evidence type="ECO:0000256" key="1">
    <source>
        <dbReference type="SAM" id="MobiDB-lite"/>
    </source>
</evidence>
<name>A0ABD3ESW1_9STRA</name>
<protein>
    <submittedName>
        <fullName evidence="2">Uncharacterized protein</fullName>
    </submittedName>
</protein>
<sequence>MSALDDLNRRFVDDKSSSSSEQNVRMTIEKDLHPVAQRDSSRTKQVQKVSAGFRSVSEFNSQLYIALGDTAAEGHLGRK</sequence>
<accession>A0ABD3ESW1</accession>
<feature type="region of interest" description="Disordered" evidence="1">
    <location>
        <begin position="1"/>
        <end position="23"/>
    </location>
</feature>
<keyword evidence="3" id="KW-1185">Reference proteome</keyword>
<comment type="caution">
    <text evidence="2">The sequence shown here is derived from an EMBL/GenBank/DDBJ whole genome shotgun (WGS) entry which is preliminary data.</text>
</comment>
<organism evidence="2 3">
    <name type="scientific">Phytophthora oleae</name>
    <dbReference type="NCBI Taxonomy" id="2107226"/>
    <lineage>
        <taxon>Eukaryota</taxon>
        <taxon>Sar</taxon>
        <taxon>Stramenopiles</taxon>
        <taxon>Oomycota</taxon>
        <taxon>Peronosporomycetes</taxon>
        <taxon>Peronosporales</taxon>
        <taxon>Peronosporaceae</taxon>
        <taxon>Phytophthora</taxon>
    </lineage>
</organism>